<dbReference type="PATRIC" id="fig|136160.3.peg.1971"/>
<accession>A0A0M0KJ99</accession>
<protein>
    <submittedName>
        <fullName evidence="1">Uncharacterized protein</fullName>
    </submittedName>
</protein>
<evidence type="ECO:0000313" key="1">
    <source>
        <dbReference type="EMBL" id="KOO38849.1"/>
    </source>
</evidence>
<sequence>MLRRLSGQEISLLVVALITLLLMYGTLIFADDSDPASTSMFSYEQEEQHENLHGQGSVVYESIMHND</sequence>
<name>A0A0M0KJ99_ALKHA</name>
<comment type="caution">
    <text evidence="1">The sequence shown here is derived from an EMBL/GenBank/DDBJ whole genome shotgun (WGS) entry which is preliminary data.</text>
</comment>
<accession>A0A4Y7WP33</accession>
<dbReference type="EMBL" id="LILD01000001">
    <property type="protein sequence ID" value="KOO38849.1"/>
    <property type="molecule type" value="Genomic_DNA"/>
</dbReference>
<organism evidence="1">
    <name type="scientific">Halalkalibacterium halodurans</name>
    <name type="common">Bacillus halodurans</name>
    <dbReference type="NCBI Taxonomy" id="86665"/>
    <lineage>
        <taxon>Bacteria</taxon>
        <taxon>Bacillati</taxon>
        <taxon>Bacillota</taxon>
        <taxon>Bacilli</taxon>
        <taxon>Bacillales</taxon>
        <taxon>Bacillaceae</taxon>
        <taxon>Halalkalibacterium (ex Joshi et al. 2022)</taxon>
    </lineage>
</organism>
<reference evidence="1" key="1">
    <citation type="submission" date="2015-08" db="EMBL/GenBank/DDBJ databases">
        <title>Complete DNA Sequence of Pseudomonas syringae pv. actinidiae, the Causal Agent of Kiwifruit Canker Disease.</title>
        <authorList>
            <person name="Rikkerink E.H.A."/>
            <person name="Fineran P.C."/>
        </authorList>
    </citation>
    <scope>NUCLEOTIDE SEQUENCE</scope>
    <source>
        <strain evidence="1">DSM 13666</strain>
    </source>
</reference>
<dbReference type="AlphaFoldDB" id="A0A0M0KJ99"/>
<dbReference type="GeneID" id="87597877"/>
<proteinExistence type="predicted"/>
<dbReference type="RefSeq" id="WP_010898509.1">
    <property type="nucleotide sequence ID" value="NZ_CP040441.1"/>
</dbReference>
<gene>
    <name evidence="1" type="ORF">AMD02_08200</name>
</gene>